<organism evidence="2 3">
    <name type="scientific">Sphingomonas floccifaciens</name>
    <dbReference type="NCBI Taxonomy" id="1844115"/>
    <lineage>
        <taxon>Bacteria</taxon>
        <taxon>Pseudomonadati</taxon>
        <taxon>Pseudomonadota</taxon>
        <taxon>Alphaproteobacteria</taxon>
        <taxon>Sphingomonadales</taxon>
        <taxon>Sphingomonadaceae</taxon>
        <taxon>Sphingomonas</taxon>
    </lineage>
</organism>
<evidence type="ECO:0000313" key="3">
    <source>
        <dbReference type="Proteomes" id="UP001597283"/>
    </source>
</evidence>
<gene>
    <name evidence="2" type="ORF">ACFSC3_11160</name>
</gene>
<reference evidence="3" key="1">
    <citation type="journal article" date="2019" name="Int. J. Syst. Evol. Microbiol.">
        <title>The Global Catalogue of Microorganisms (GCM) 10K type strain sequencing project: providing services to taxonomists for standard genome sequencing and annotation.</title>
        <authorList>
            <consortium name="The Broad Institute Genomics Platform"/>
            <consortium name="The Broad Institute Genome Sequencing Center for Infectious Disease"/>
            <person name="Wu L."/>
            <person name="Ma J."/>
        </authorList>
    </citation>
    <scope>NUCLEOTIDE SEQUENCE [LARGE SCALE GENOMIC DNA]</scope>
    <source>
        <strain evidence="3">Q85</strain>
    </source>
</reference>
<evidence type="ECO:0000313" key="2">
    <source>
        <dbReference type="EMBL" id="MFD1788131.1"/>
    </source>
</evidence>
<accession>A0ABW4NDL8</accession>
<dbReference type="RefSeq" id="WP_380940495.1">
    <property type="nucleotide sequence ID" value="NZ_JBHUFC010000003.1"/>
</dbReference>
<dbReference type="EMBL" id="JBHUFC010000003">
    <property type="protein sequence ID" value="MFD1788131.1"/>
    <property type="molecule type" value="Genomic_DNA"/>
</dbReference>
<name>A0ABW4NDL8_9SPHN</name>
<proteinExistence type="predicted"/>
<feature type="region of interest" description="Disordered" evidence="1">
    <location>
        <begin position="21"/>
        <end position="51"/>
    </location>
</feature>
<sequence length="96" mass="9858">MQTLALLLMLAAPGGETIVAQPSVPPHCSPTADKTRGAKAPNSMKLGDQPPAAQVLTVFRRDASGCPKPVVLREGIGANPEKARPIQGGGALLPVR</sequence>
<dbReference type="Proteomes" id="UP001597283">
    <property type="component" value="Unassembled WGS sequence"/>
</dbReference>
<keyword evidence="3" id="KW-1185">Reference proteome</keyword>
<evidence type="ECO:0000256" key="1">
    <source>
        <dbReference type="SAM" id="MobiDB-lite"/>
    </source>
</evidence>
<comment type="caution">
    <text evidence="2">The sequence shown here is derived from an EMBL/GenBank/DDBJ whole genome shotgun (WGS) entry which is preliminary data.</text>
</comment>
<protein>
    <submittedName>
        <fullName evidence="2">Uncharacterized protein</fullName>
    </submittedName>
</protein>